<dbReference type="OrthoDB" id="8225825at2"/>
<evidence type="ECO:0000313" key="3">
    <source>
        <dbReference type="EMBL" id="OPC80522.1"/>
    </source>
</evidence>
<keyword evidence="4" id="KW-1185">Reference proteome</keyword>
<dbReference type="GO" id="GO:0016491">
    <property type="term" value="F:oxidoreductase activity"/>
    <property type="evidence" value="ECO:0007669"/>
    <property type="project" value="InterPro"/>
</dbReference>
<dbReference type="Proteomes" id="UP000190037">
    <property type="component" value="Unassembled WGS sequence"/>
</dbReference>
<evidence type="ECO:0000313" key="4">
    <source>
        <dbReference type="Proteomes" id="UP000190037"/>
    </source>
</evidence>
<dbReference type="GO" id="GO:0070967">
    <property type="term" value="F:coenzyme F420 binding"/>
    <property type="evidence" value="ECO:0007669"/>
    <property type="project" value="TreeGrafter"/>
</dbReference>
<accession>A0A1T3NV43</accession>
<protein>
    <recommendedName>
        <fullName evidence="5">Nitroreductase</fullName>
    </recommendedName>
</protein>
<dbReference type="InterPro" id="IPR004378">
    <property type="entry name" value="F420H2_quin_Rdtase"/>
</dbReference>
<gene>
    <name evidence="3" type="ORF">B4N89_05755</name>
</gene>
<dbReference type="PANTHER" id="PTHR39428">
    <property type="entry name" value="F420H(2)-DEPENDENT QUINONE REDUCTASE RV1261C"/>
    <property type="match status" value="1"/>
</dbReference>
<name>A0A1T3NV43_9ACTN</name>
<dbReference type="STRING" id="159449.B4N89_05755"/>
<proteinExistence type="inferred from homology"/>
<dbReference type="EMBL" id="MWQN01000001">
    <property type="protein sequence ID" value="OPC80522.1"/>
    <property type="molecule type" value="Genomic_DNA"/>
</dbReference>
<dbReference type="eggNOG" id="COG0748">
    <property type="taxonomic scope" value="Bacteria"/>
</dbReference>
<dbReference type="Gene3D" id="2.30.110.10">
    <property type="entry name" value="Electron Transport, Fmn-binding Protein, Chain A"/>
    <property type="match status" value="1"/>
</dbReference>
<dbReference type="RefSeq" id="WP_078974781.1">
    <property type="nucleotide sequence ID" value="NZ_MWQN01000001.1"/>
</dbReference>
<dbReference type="GO" id="GO:0005886">
    <property type="term" value="C:plasma membrane"/>
    <property type="evidence" value="ECO:0007669"/>
    <property type="project" value="TreeGrafter"/>
</dbReference>
<dbReference type="AlphaFoldDB" id="A0A1T3NV43"/>
<evidence type="ECO:0008006" key="5">
    <source>
        <dbReference type="Google" id="ProtNLM"/>
    </source>
</evidence>
<comment type="caution">
    <text evidence="3">The sequence shown here is derived from an EMBL/GenBank/DDBJ whole genome shotgun (WGS) entry which is preliminary data.</text>
</comment>
<dbReference type="PANTHER" id="PTHR39428:SF3">
    <property type="entry name" value="DEAZAFLAVIN-DEPENDENT NITROREDUCTASE"/>
    <property type="match status" value="1"/>
</dbReference>
<evidence type="ECO:0000256" key="2">
    <source>
        <dbReference type="ARBA" id="ARBA00049106"/>
    </source>
</evidence>
<comment type="similarity">
    <text evidence="1">Belongs to the F420H(2)-dependent quinone reductase family.</text>
</comment>
<sequence length="161" mass="18318">MAEQKNDEFIEPSPEEIVLFTKEHVSQMEQSDGDDVWLLAGMDHVLVHTVGRKSGRMHKVALPFWADENGHRVVVGSFAGAAKHPSWFVNLSDRRANPQLLVRVQHATYWSVPEILEGDEYTKTWSALTADRAYYANYQTRTDRQIPLIRLPETSVIASRG</sequence>
<dbReference type="NCBIfam" id="TIGR00026">
    <property type="entry name" value="hi_GC_TIGR00026"/>
    <property type="match status" value="1"/>
</dbReference>
<dbReference type="InterPro" id="IPR012349">
    <property type="entry name" value="Split_barrel_FMN-bd"/>
</dbReference>
<reference evidence="3 4" key="1">
    <citation type="submission" date="2017-03" db="EMBL/GenBank/DDBJ databases">
        <title>Draft genome sequence of Streptomyces scabrisporus NF3, endophyte isolated from Amphipterygium adstringens.</title>
        <authorList>
            <person name="Vazquez M."/>
            <person name="Ceapa C.D."/>
            <person name="Rodriguez Luna D."/>
            <person name="Sanchez Esquivel S."/>
        </authorList>
    </citation>
    <scope>NUCLEOTIDE SEQUENCE [LARGE SCALE GENOMIC DNA]</scope>
    <source>
        <strain evidence="3 4">NF3</strain>
    </source>
</reference>
<comment type="catalytic activity">
    <reaction evidence="2">
        <text>oxidized coenzyme F420-(gamma-L-Glu)(n) + a quinol + H(+) = reduced coenzyme F420-(gamma-L-Glu)(n) + a quinone</text>
        <dbReference type="Rhea" id="RHEA:39663"/>
        <dbReference type="Rhea" id="RHEA-COMP:12939"/>
        <dbReference type="Rhea" id="RHEA-COMP:14378"/>
        <dbReference type="ChEBI" id="CHEBI:15378"/>
        <dbReference type="ChEBI" id="CHEBI:24646"/>
        <dbReference type="ChEBI" id="CHEBI:132124"/>
        <dbReference type="ChEBI" id="CHEBI:133980"/>
        <dbReference type="ChEBI" id="CHEBI:139511"/>
    </reaction>
</comment>
<dbReference type="Pfam" id="PF04075">
    <property type="entry name" value="F420H2_quin_red"/>
    <property type="match status" value="1"/>
</dbReference>
<evidence type="ECO:0000256" key="1">
    <source>
        <dbReference type="ARBA" id="ARBA00008710"/>
    </source>
</evidence>
<organism evidence="3 4">
    <name type="scientific">Embleya scabrispora</name>
    <dbReference type="NCBI Taxonomy" id="159449"/>
    <lineage>
        <taxon>Bacteria</taxon>
        <taxon>Bacillati</taxon>
        <taxon>Actinomycetota</taxon>
        <taxon>Actinomycetes</taxon>
        <taxon>Kitasatosporales</taxon>
        <taxon>Streptomycetaceae</taxon>
        <taxon>Embleya</taxon>
    </lineage>
</organism>